<reference key="1">
    <citation type="journal article" date="2000" name="Nature">
        <title>Sequence and analysis of chromosome 1 of the plant Arabidopsis thaliana.</title>
        <authorList>
            <person name="Theologis A."/>
            <person name="Ecker J.R."/>
            <person name="Palm C.J."/>
            <person name="Federspiel N.A."/>
            <person name="Kaul S."/>
            <person name="White O."/>
            <person name="Alonso J."/>
            <person name="Altafi H."/>
            <person name="Araujo R."/>
            <person name="Bowman C.L."/>
            <person name="Brooks S.Y."/>
            <person name="Buehler E."/>
            <person name="Chan A."/>
            <person name="Chao Q."/>
            <person name="Chen H."/>
            <person name="Cheuk R.F."/>
            <person name="Chin C.W."/>
            <person name="Chung M.K."/>
            <person name="Conn L."/>
            <person name="Conway A.B."/>
            <person name="Conway A.R."/>
            <person name="Creasy T.H."/>
            <person name="Dewar K."/>
            <person name="Dunn P."/>
            <person name="Etgu P."/>
            <person name="Feldblyum T.V."/>
            <person name="Feng J."/>
            <person name="Fong B."/>
            <person name="Fujii C.Y."/>
            <person name="Gill J.E."/>
            <person name="Goldsmith A.D."/>
            <person name="Haas B."/>
            <person name="Hansen N.F."/>
            <person name="Hughes B."/>
            <person name="Huizar L."/>
            <person name="Hunter J.L."/>
            <person name="Jenkins J."/>
            <person name="Johnson-Hopson C."/>
            <person name="Khan S."/>
            <person name="Khaykin E."/>
            <person name="Kim C.J."/>
            <person name="Koo H.L."/>
            <person name="Kremenetskaia I."/>
            <person name="Kurtz D.B."/>
            <person name="Kwan A."/>
            <person name="Lam B."/>
            <person name="Langin-Hooper S."/>
            <person name="Lee A."/>
            <person name="Lee J.M."/>
            <person name="Lenz C.A."/>
            <person name="Li J.H."/>
            <person name="Li Y."/>
            <person name="Lin X."/>
            <person name="Liu S.X."/>
            <person name="Liu Z.A."/>
            <person name="Luros J.S."/>
            <person name="Maiti R."/>
            <person name="Marziali A."/>
            <person name="Militscher J."/>
            <person name="Miranda M."/>
            <person name="Nguyen M."/>
            <person name="Nierman W.C."/>
            <person name="Osborne B.I."/>
            <person name="Pai G."/>
            <person name="Peterson J."/>
            <person name="Pham P.K."/>
            <person name="Rizzo M."/>
            <person name="Rooney T."/>
            <person name="Rowley D."/>
            <person name="Sakano H."/>
            <person name="Salzberg S.L."/>
            <person name="Schwartz J.R."/>
            <person name="Shinn P."/>
            <person name="Southwick A.M."/>
            <person name="Sun H."/>
            <person name="Tallon L.J."/>
            <person name="Tambunga G."/>
            <person name="Toriumi M.J."/>
            <person name="Town C.D."/>
            <person name="Utterback T."/>
            <person name="Van Aken S."/>
            <person name="Vaysberg M."/>
            <person name="Vysotskaia V.S."/>
            <person name="Walker M."/>
            <person name="Wu D."/>
            <person name="Yu G."/>
            <person name="Fraser C.M."/>
            <person name="Venter J.C."/>
            <person name="Davis R.W."/>
        </authorList>
    </citation>
    <scope>NUCLEOTIDE SEQUENCE [LARGE SCALE GENOMIC DNA]</scope>
    <source>
        <strain>cv. Columbia</strain>
    </source>
</reference>
<evidence type="ECO:0000256" key="4">
    <source>
        <dbReference type="SAM" id="MobiDB-lite"/>
    </source>
</evidence>
<dbReference type="InterPro" id="IPR003653">
    <property type="entry name" value="Peptidase_C48_C"/>
</dbReference>
<organism evidence="6">
    <name type="scientific">Arabidopsis thaliana</name>
    <name type="common">Mouse-ear cress</name>
    <dbReference type="NCBI Taxonomy" id="3702"/>
    <lineage>
        <taxon>Eukaryota</taxon>
        <taxon>Viridiplantae</taxon>
        <taxon>Streptophyta</taxon>
        <taxon>Embryophyta</taxon>
        <taxon>Tracheophyta</taxon>
        <taxon>Spermatophyta</taxon>
        <taxon>Magnoliopsida</taxon>
        <taxon>eudicotyledons</taxon>
        <taxon>Gunneridae</taxon>
        <taxon>Pentapetalae</taxon>
        <taxon>rosids</taxon>
        <taxon>malvids</taxon>
        <taxon>Brassicales</taxon>
        <taxon>Brassicaceae</taxon>
        <taxon>Camelineae</taxon>
        <taxon>Arabidopsis</taxon>
    </lineage>
</organism>
<comment type="similarity">
    <text evidence="1">Belongs to the peptidase C48 family.</text>
</comment>
<proteinExistence type="inferred from homology"/>
<evidence type="ECO:0000256" key="1">
    <source>
        <dbReference type="ARBA" id="ARBA00005234"/>
    </source>
</evidence>
<dbReference type="GO" id="GO:0006508">
    <property type="term" value="P:proteolysis"/>
    <property type="evidence" value="ECO:0007669"/>
    <property type="project" value="UniProtKB-KW"/>
</dbReference>
<protein>
    <submittedName>
        <fullName evidence="6">T32E20.20</fullName>
    </submittedName>
</protein>
<dbReference type="ExpressionAtlas" id="Q9LPA0">
    <property type="expression patterns" value="differential"/>
</dbReference>
<dbReference type="EMBL" id="AC020646">
    <property type="protein sequence ID" value="AAF79803.1"/>
    <property type="molecule type" value="Genomic_DNA"/>
</dbReference>
<dbReference type="PROSITE" id="PS50600">
    <property type="entry name" value="ULP_PROTEASE"/>
    <property type="match status" value="1"/>
</dbReference>
<accession>Q9LPA0</accession>
<evidence type="ECO:0000313" key="6">
    <source>
        <dbReference type="EMBL" id="AAF79803.1"/>
    </source>
</evidence>
<sequence length="672" mass="78336">MGFNCDLIDKSATCEAGHHEFWNEMDVGTSEGPLFTKLECVMDISKEWSYEKRLMVESFEKYPWGRFAIESLVSSVKIIDYKKNSYGIHGCVYALWIWIYESMPGLREIYGFRRATTNGVALLDWRSSRARIKFKKFIETEKVAHEEVQVRHMLPDSLENMYPKWSDLPENQDMTLDNLIRDIIHNRLRNNAWKHVKSVLKRKRKNKKMRMKRMVMSQRLLMMKEQRFLTKKQLTEKAHMEEKTSLLDIWKMLEKMTRTITEMDKNLNRRIDAVENDLKALKESHPADVSINDVTSNNKGDDATFNNDKEDETPNKELELQLKIKDATKGKKKKVAIMPKKASKIPKKKMAKVKEMKVSTPKVLKKTMRRDDDYVGDVTEKVVADTLKMACSFEDTFSNPHVQRASEAMAIVLSSIEDQIKNLNDGTTRETRKSTVKRIITDGAPSPSIPEHLQPVSDEKLHSLMDWLGLMSKKMKNDYNKHYSSDFKTYNWTGYYVNHLNGTSHTDAATNNKWFTNVDHLYGCLFVNENHWVALDFNLKTNRIYVYDSIPTPVEELEMVQQCMFLRKIIPTMLSEYILEKDHKKSYAMLEVKRVTKKNPVNDDRGDCAIYAIKYIECLALGKSFDGLCDRNMQALWINLGVEMFDELGEFVGTLNCETRQKEFEIPRLNDS</sequence>
<dbReference type="Gene3D" id="3.40.395.10">
    <property type="entry name" value="Adenoviral Proteinase, Chain A"/>
    <property type="match status" value="1"/>
</dbReference>
<reference evidence="6" key="2">
    <citation type="submission" date="2000-02" db="EMBL/GenBank/DDBJ databases">
        <title>Genomic sequence for Arabidopsis thaliana BAC T32E20 from chromosome I.</title>
        <authorList>
            <person name="Shinn P."/>
            <person name="Brooks S."/>
            <person name="Buehler E."/>
            <person name="Chao Q."/>
            <person name="Johnson-Hopson C."/>
            <person name="Khan S."/>
            <person name="Kim C."/>
            <person name="Altafi H."/>
            <person name="Bei Q."/>
            <person name="Chin C."/>
            <person name="Chiou J."/>
            <person name="Choi E."/>
            <person name="Conn L."/>
            <person name="Conway A."/>
            <person name="Gonzales A."/>
            <person name="Hansen N."/>
            <person name="Howing B."/>
            <person name="Koo T."/>
            <person name="Lam B."/>
            <person name="Lee J."/>
            <person name="Lenz C."/>
            <person name="Li J."/>
            <person name="Liu A."/>
            <person name="Liu K."/>
            <person name="Liu S."/>
            <person name="Mukharsky N."/>
            <person name="Nguyen M."/>
            <person name="Palm C."/>
            <person name="Pham P."/>
            <person name="Sakano H."/>
            <person name="Schwartz J."/>
            <person name="Southwick A."/>
            <person name="Thaveri A."/>
            <person name="Toriumi M."/>
            <person name="Vaysberg M."/>
            <person name="Yu G."/>
            <person name="Federspiel N.A."/>
            <person name="Theologis A."/>
            <person name="Ecker J.R."/>
        </authorList>
    </citation>
    <scope>NUCLEOTIDE SEQUENCE</scope>
</reference>
<name>Q9LPA0_ARATH</name>
<feature type="domain" description="Ubiquitin-like protease family profile" evidence="5">
    <location>
        <begin position="413"/>
        <end position="619"/>
    </location>
</feature>
<dbReference type="SUPFAM" id="SSF54001">
    <property type="entry name" value="Cysteine proteinases"/>
    <property type="match status" value="1"/>
</dbReference>
<evidence type="ECO:0000256" key="3">
    <source>
        <dbReference type="ARBA" id="ARBA00022801"/>
    </source>
</evidence>
<dbReference type="Pfam" id="PF02902">
    <property type="entry name" value="Peptidase_C48"/>
    <property type="match status" value="1"/>
</dbReference>
<dbReference type="AlphaFoldDB" id="Q9LPA0"/>
<keyword evidence="2" id="KW-0645">Protease</keyword>
<dbReference type="GO" id="GO:0008234">
    <property type="term" value="F:cysteine-type peptidase activity"/>
    <property type="evidence" value="ECO:0007669"/>
    <property type="project" value="InterPro"/>
</dbReference>
<dbReference type="InterPro" id="IPR038765">
    <property type="entry name" value="Papain-like_cys_pep_sf"/>
</dbReference>
<evidence type="ECO:0000259" key="5">
    <source>
        <dbReference type="PROSITE" id="PS50600"/>
    </source>
</evidence>
<keyword evidence="3" id="KW-0378">Hydrolase</keyword>
<feature type="region of interest" description="Disordered" evidence="4">
    <location>
        <begin position="288"/>
        <end position="314"/>
    </location>
</feature>
<evidence type="ECO:0000256" key="2">
    <source>
        <dbReference type="ARBA" id="ARBA00022670"/>
    </source>
</evidence>
<reference evidence="6" key="3">
    <citation type="submission" date="2000-06" db="EMBL/GenBank/DDBJ databases">
        <authorList>
            <person name="Cheuk R."/>
            <person name="Shinn P."/>
            <person name="Brooks S."/>
            <person name="Buehler E."/>
            <person name="Chao Q."/>
            <person name="Johnson-Hopson C."/>
            <person name="Khan S."/>
            <person name="Kim C."/>
            <person name="Altafi H."/>
            <person name="Bei B."/>
            <person name="Chin C."/>
            <person name="Chiou J."/>
            <person name="Choi E."/>
            <person name="Conn L."/>
            <person name="Conway A."/>
            <person name="Gonzalez A."/>
            <person name="Hansen N."/>
            <person name="Howing B."/>
            <person name="Koo T."/>
            <person name="Lam B."/>
            <person name="Lee J."/>
            <person name="Lenz C."/>
            <person name="Li J."/>
            <person name="Liu A."/>
            <person name="Liu J."/>
            <person name="Liu S."/>
            <person name="Mukharsky N."/>
            <person name="Nguyen M."/>
            <person name="Palm C."/>
            <person name="Pham P."/>
            <person name="Sakano H."/>
            <person name="Schwartz J."/>
            <person name="Southwick A."/>
            <person name="Thaveri A."/>
            <person name="Toriumi M."/>
            <person name="Vaysberg M."/>
            <person name="Yu G."/>
            <person name="Davis R."/>
            <person name="Federspiel N."/>
            <person name="Theologis A."/>
            <person name="Ecker J."/>
        </authorList>
    </citation>
    <scope>NUCLEOTIDE SEQUENCE</scope>
</reference>